<keyword evidence="2" id="KW-0472">Membrane</keyword>
<evidence type="ECO:0000313" key="4">
    <source>
        <dbReference type="Proteomes" id="UP001059617"/>
    </source>
</evidence>
<feature type="transmembrane region" description="Helical" evidence="2">
    <location>
        <begin position="40"/>
        <end position="59"/>
    </location>
</feature>
<feature type="transmembrane region" description="Helical" evidence="2">
    <location>
        <begin position="12"/>
        <end position="34"/>
    </location>
</feature>
<organism evidence="3 4">
    <name type="scientific">Dactylosporangium fulvum</name>
    <dbReference type="NCBI Taxonomy" id="53359"/>
    <lineage>
        <taxon>Bacteria</taxon>
        <taxon>Bacillati</taxon>
        <taxon>Actinomycetota</taxon>
        <taxon>Actinomycetes</taxon>
        <taxon>Micromonosporales</taxon>
        <taxon>Micromonosporaceae</taxon>
        <taxon>Dactylosporangium</taxon>
    </lineage>
</organism>
<dbReference type="Pfam" id="PF11361">
    <property type="entry name" value="DUF3159"/>
    <property type="match status" value="1"/>
</dbReference>
<gene>
    <name evidence="3" type="ORF">Dfulv_26115</name>
</gene>
<feature type="transmembrane region" description="Helical" evidence="2">
    <location>
        <begin position="66"/>
        <end position="83"/>
    </location>
</feature>
<keyword evidence="2" id="KW-0812">Transmembrane</keyword>
<accession>A0ABY5VMN1</accession>
<keyword evidence="4" id="KW-1185">Reference proteome</keyword>
<dbReference type="InterPro" id="IPR016566">
    <property type="entry name" value="UCP010219"/>
</dbReference>
<dbReference type="EMBL" id="CP073720">
    <property type="protein sequence ID" value="UWP78655.1"/>
    <property type="molecule type" value="Genomic_DNA"/>
</dbReference>
<evidence type="ECO:0000256" key="1">
    <source>
        <dbReference type="SAM" id="MobiDB-lite"/>
    </source>
</evidence>
<feature type="transmembrane region" description="Helical" evidence="2">
    <location>
        <begin position="103"/>
        <end position="125"/>
    </location>
</feature>
<sequence>MARNAEESLADLLGGWRSAVETAVPVVAFAGGWLAGDRSIALGAGLAVLGGAGVAAWRLKQGKRPVGTVVSLLVVCLGAIVALRTGRAEDFFLVRVLTNAASALAWAGSILLRWPFLGLVVGTLLGQKGRWRRDPALLRAYQLASWVWVFQYLVRLAVFVPLWWAGQVLWLATAQAVLTWPLVAACVAVSWWVLRRSLPDGHPGIRHPSPAPSAGRPAPEPVEGPVSGS</sequence>
<dbReference type="Proteomes" id="UP001059617">
    <property type="component" value="Chromosome"/>
</dbReference>
<feature type="region of interest" description="Disordered" evidence="1">
    <location>
        <begin position="205"/>
        <end position="229"/>
    </location>
</feature>
<reference evidence="3" key="2">
    <citation type="submission" date="2022-09" db="EMBL/GenBank/DDBJ databases">
        <title>Biosynthetic gene clusters of Dactylosporangioum fulvum.</title>
        <authorList>
            <person name="Caradec T."/>
        </authorList>
    </citation>
    <scope>NUCLEOTIDE SEQUENCE</scope>
    <source>
        <strain evidence="3">NRRL B-16292</strain>
    </source>
</reference>
<name>A0ABY5VMN1_9ACTN</name>
<feature type="transmembrane region" description="Helical" evidence="2">
    <location>
        <begin position="146"/>
        <end position="164"/>
    </location>
</feature>
<evidence type="ECO:0000256" key="2">
    <source>
        <dbReference type="SAM" id="Phobius"/>
    </source>
</evidence>
<keyword evidence="2" id="KW-1133">Transmembrane helix</keyword>
<dbReference type="RefSeq" id="WP_259855955.1">
    <property type="nucleotide sequence ID" value="NZ_BAAAST010000041.1"/>
</dbReference>
<reference evidence="3" key="1">
    <citation type="submission" date="2021-04" db="EMBL/GenBank/DDBJ databases">
        <authorList>
            <person name="Hartkoorn R.C."/>
            <person name="Beaudoing E."/>
            <person name="Hot D."/>
        </authorList>
    </citation>
    <scope>NUCLEOTIDE SEQUENCE</scope>
    <source>
        <strain evidence="3">NRRL B-16292</strain>
    </source>
</reference>
<protein>
    <submittedName>
        <fullName evidence="3">DUF3159 domain-containing protein</fullName>
    </submittedName>
</protein>
<evidence type="ECO:0000313" key="3">
    <source>
        <dbReference type="EMBL" id="UWP78655.1"/>
    </source>
</evidence>
<proteinExistence type="predicted"/>
<feature type="transmembrane region" description="Helical" evidence="2">
    <location>
        <begin position="170"/>
        <end position="194"/>
    </location>
</feature>